<evidence type="ECO:0000256" key="1">
    <source>
        <dbReference type="SAM" id="MobiDB-lite"/>
    </source>
</evidence>
<organism evidence="3 4">
    <name type="scientific">Thermopolyspora flexuosa</name>
    <dbReference type="NCBI Taxonomy" id="103836"/>
    <lineage>
        <taxon>Bacteria</taxon>
        <taxon>Bacillati</taxon>
        <taxon>Actinomycetota</taxon>
        <taxon>Actinomycetes</taxon>
        <taxon>Streptosporangiales</taxon>
        <taxon>Streptosporangiaceae</taxon>
        <taxon>Thermopolyspora</taxon>
    </lineage>
</organism>
<protein>
    <submittedName>
        <fullName evidence="3">Uncharacterized protein</fullName>
    </submittedName>
</protein>
<feature type="compositionally biased region" description="Basic and acidic residues" evidence="1">
    <location>
        <begin position="1"/>
        <end position="32"/>
    </location>
</feature>
<proteinExistence type="predicted"/>
<dbReference type="AlphaFoldDB" id="A0A543IQ66"/>
<keyword evidence="2" id="KW-0472">Membrane</keyword>
<evidence type="ECO:0000256" key="2">
    <source>
        <dbReference type="SAM" id="Phobius"/>
    </source>
</evidence>
<name>A0A543IQ66_9ACTN</name>
<feature type="transmembrane region" description="Helical" evidence="2">
    <location>
        <begin position="68"/>
        <end position="89"/>
    </location>
</feature>
<keyword evidence="2" id="KW-0812">Transmembrane</keyword>
<gene>
    <name evidence="3" type="ORF">FHX40_4878</name>
</gene>
<keyword evidence="2" id="KW-1133">Transmembrane helix</keyword>
<reference evidence="3 4" key="1">
    <citation type="submission" date="2019-06" db="EMBL/GenBank/DDBJ databases">
        <title>Sequencing the genomes of 1000 actinobacteria strains.</title>
        <authorList>
            <person name="Klenk H.-P."/>
        </authorList>
    </citation>
    <scope>NUCLEOTIDE SEQUENCE [LARGE SCALE GENOMIC DNA]</scope>
    <source>
        <strain evidence="3 4">DSM 43186</strain>
    </source>
</reference>
<accession>A0A543IQ66</accession>
<feature type="region of interest" description="Disordered" evidence="1">
    <location>
        <begin position="1"/>
        <end position="59"/>
    </location>
</feature>
<keyword evidence="4" id="KW-1185">Reference proteome</keyword>
<dbReference type="EMBL" id="VFPQ01000002">
    <property type="protein sequence ID" value="TQM72723.1"/>
    <property type="molecule type" value="Genomic_DNA"/>
</dbReference>
<sequence>MAEVGPREPDEAEEHVGEVRPAGRDGEGERRGALPAGDAADARTGESSDETDPSAPPRLTRAARIRRILGAVLSLLVALGMLALSFVFLE</sequence>
<comment type="caution">
    <text evidence="3">The sequence shown here is derived from an EMBL/GenBank/DDBJ whole genome shotgun (WGS) entry which is preliminary data.</text>
</comment>
<dbReference type="RefSeq" id="WP_142262250.1">
    <property type="nucleotide sequence ID" value="NZ_BMPV01000002.1"/>
</dbReference>
<evidence type="ECO:0000313" key="4">
    <source>
        <dbReference type="Proteomes" id="UP000319213"/>
    </source>
</evidence>
<dbReference type="Proteomes" id="UP000319213">
    <property type="component" value="Unassembled WGS sequence"/>
</dbReference>
<evidence type="ECO:0000313" key="3">
    <source>
        <dbReference type="EMBL" id="TQM72723.1"/>
    </source>
</evidence>